<comment type="catalytic activity">
    <reaction evidence="9">
        <text>Couples ATP hydrolysis with the unwinding of duplex DNA by translocating in the 3'-5' direction.</text>
        <dbReference type="EC" id="5.6.2.4"/>
    </reaction>
</comment>
<dbReference type="Pfam" id="PF13361">
    <property type="entry name" value="UvrD_C"/>
    <property type="match status" value="1"/>
</dbReference>
<dbReference type="SUPFAM" id="SSF53098">
    <property type="entry name" value="Ribonuclease H-like"/>
    <property type="match status" value="1"/>
</dbReference>
<dbReference type="InterPro" id="IPR013986">
    <property type="entry name" value="DExx_box_DNA_helicase_dom_sf"/>
</dbReference>
<dbReference type="GO" id="GO:0004527">
    <property type="term" value="F:exonuclease activity"/>
    <property type="evidence" value="ECO:0007669"/>
    <property type="project" value="UniProtKB-KW"/>
</dbReference>
<keyword evidence="5" id="KW-0269">Exonuclease</keyword>
<dbReference type="GO" id="GO:0003677">
    <property type="term" value="F:DNA binding"/>
    <property type="evidence" value="ECO:0007669"/>
    <property type="project" value="UniProtKB-KW"/>
</dbReference>
<evidence type="ECO:0000256" key="1">
    <source>
        <dbReference type="ARBA" id="ARBA00009922"/>
    </source>
</evidence>
<evidence type="ECO:0000256" key="5">
    <source>
        <dbReference type="ARBA" id="ARBA00022839"/>
    </source>
</evidence>
<feature type="domain" description="UvrD-like helicase C-terminal" evidence="14">
    <location>
        <begin position="305"/>
        <end position="781"/>
    </location>
</feature>
<evidence type="ECO:0000256" key="4">
    <source>
        <dbReference type="ARBA" id="ARBA00022806"/>
    </source>
</evidence>
<dbReference type="Gene3D" id="1.10.486.10">
    <property type="entry name" value="PCRA, domain 4"/>
    <property type="match status" value="1"/>
</dbReference>
<gene>
    <name evidence="15" type="primary">pcrA_1</name>
    <name evidence="15" type="ORF">VRLFYP33_01255</name>
</gene>
<dbReference type="SUPFAM" id="SSF52540">
    <property type="entry name" value="P-loop containing nucleoside triphosphate hydrolases"/>
    <property type="match status" value="1"/>
</dbReference>
<dbReference type="GO" id="GO:0033202">
    <property type="term" value="C:DNA helicase complex"/>
    <property type="evidence" value="ECO:0007669"/>
    <property type="project" value="TreeGrafter"/>
</dbReference>
<keyword evidence="2 12" id="KW-0547">Nucleotide-binding</keyword>
<dbReference type="GO" id="GO:0005524">
    <property type="term" value="F:ATP binding"/>
    <property type="evidence" value="ECO:0007669"/>
    <property type="project" value="UniProtKB-UniRule"/>
</dbReference>
<organism evidence="15">
    <name type="scientific">Veillonella ratti</name>
    <dbReference type="NCBI Taxonomy" id="103892"/>
    <lineage>
        <taxon>Bacteria</taxon>
        <taxon>Bacillati</taxon>
        <taxon>Bacillota</taxon>
        <taxon>Negativicutes</taxon>
        <taxon>Veillonellales</taxon>
        <taxon>Veillonellaceae</taxon>
        <taxon>Veillonella</taxon>
    </lineage>
</organism>
<dbReference type="InterPro" id="IPR027417">
    <property type="entry name" value="P-loop_NTPase"/>
</dbReference>
<dbReference type="PANTHER" id="PTHR11070">
    <property type="entry name" value="UVRD / RECB / PCRA DNA HELICASE FAMILY MEMBER"/>
    <property type="match status" value="1"/>
</dbReference>
<dbReference type="InterPro" id="IPR012337">
    <property type="entry name" value="RNaseH-like_sf"/>
</dbReference>
<evidence type="ECO:0000313" key="15">
    <source>
        <dbReference type="EMBL" id="VYU10270.1"/>
    </source>
</evidence>
<dbReference type="Pfam" id="PF00580">
    <property type="entry name" value="UvrD-helicase"/>
    <property type="match status" value="1"/>
</dbReference>
<comment type="catalytic activity">
    <reaction evidence="11">
        <text>ATP + H2O = ADP + phosphate + H(+)</text>
        <dbReference type="Rhea" id="RHEA:13065"/>
        <dbReference type="ChEBI" id="CHEBI:15377"/>
        <dbReference type="ChEBI" id="CHEBI:15378"/>
        <dbReference type="ChEBI" id="CHEBI:30616"/>
        <dbReference type="ChEBI" id="CHEBI:43474"/>
        <dbReference type="ChEBI" id="CHEBI:456216"/>
        <dbReference type="EC" id="5.6.2.4"/>
    </reaction>
</comment>
<evidence type="ECO:0000256" key="7">
    <source>
        <dbReference type="ARBA" id="ARBA00023125"/>
    </source>
</evidence>
<dbReference type="PROSITE" id="PS51217">
    <property type="entry name" value="UVRD_HELICASE_CTER"/>
    <property type="match status" value="1"/>
</dbReference>
<feature type="binding site" evidence="12">
    <location>
        <begin position="23"/>
        <end position="30"/>
    </location>
    <ligand>
        <name>ATP</name>
        <dbReference type="ChEBI" id="CHEBI:30616"/>
    </ligand>
</feature>
<dbReference type="AlphaFoldDB" id="A0A6N3C056"/>
<dbReference type="SMART" id="SM00479">
    <property type="entry name" value="EXOIII"/>
    <property type="match status" value="1"/>
</dbReference>
<protein>
    <recommendedName>
        <fullName evidence="10">DNA 3'-5' helicase</fullName>
        <ecNumber evidence="10">5.6.2.4</ecNumber>
    </recommendedName>
</protein>
<comment type="similarity">
    <text evidence="1">Belongs to the helicase family. UvrD subfamily.</text>
</comment>
<keyword evidence="6 12" id="KW-0067">ATP-binding</keyword>
<dbReference type="InterPro" id="IPR014016">
    <property type="entry name" value="UvrD-like_ATP-bd"/>
</dbReference>
<dbReference type="Gene3D" id="3.40.50.300">
    <property type="entry name" value="P-loop containing nucleotide triphosphate hydrolases"/>
    <property type="match status" value="3"/>
</dbReference>
<evidence type="ECO:0000256" key="9">
    <source>
        <dbReference type="ARBA" id="ARBA00034617"/>
    </source>
</evidence>
<evidence type="ECO:0000256" key="8">
    <source>
        <dbReference type="ARBA" id="ARBA00023235"/>
    </source>
</evidence>
<keyword evidence="4 12" id="KW-0347">Helicase</keyword>
<name>A0A6N3C056_9FIRM</name>
<evidence type="ECO:0000256" key="6">
    <source>
        <dbReference type="ARBA" id="ARBA00022840"/>
    </source>
</evidence>
<dbReference type="EMBL" id="CACRUX010000049">
    <property type="protein sequence ID" value="VYU10270.1"/>
    <property type="molecule type" value="Genomic_DNA"/>
</dbReference>
<dbReference type="InterPro" id="IPR014017">
    <property type="entry name" value="DNA_helicase_UvrD-like_C"/>
</dbReference>
<feature type="domain" description="UvrD-like helicase ATP-binding" evidence="13">
    <location>
        <begin position="2"/>
        <end position="304"/>
    </location>
</feature>
<keyword evidence="5" id="KW-0540">Nuclease</keyword>
<dbReference type="GO" id="GO:0000725">
    <property type="term" value="P:recombinational repair"/>
    <property type="evidence" value="ECO:0007669"/>
    <property type="project" value="TreeGrafter"/>
</dbReference>
<dbReference type="Gene3D" id="1.10.10.160">
    <property type="match status" value="1"/>
</dbReference>
<dbReference type="RefSeq" id="WP_156704828.1">
    <property type="nucleotide sequence ID" value="NZ_CACRUX010000049.1"/>
</dbReference>
<dbReference type="InterPro" id="IPR013520">
    <property type="entry name" value="Ribonucl_H"/>
</dbReference>
<evidence type="ECO:0000259" key="14">
    <source>
        <dbReference type="PROSITE" id="PS51217"/>
    </source>
</evidence>
<dbReference type="InterPro" id="IPR036397">
    <property type="entry name" value="RNaseH_sf"/>
</dbReference>
<dbReference type="GO" id="GO:0043138">
    <property type="term" value="F:3'-5' DNA helicase activity"/>
    <property type="evidence" value="ECO:0007669"/>
    <property type="project" value="UniProtKB-EC"/>
</dbReference>
<dbReference type="GO" id="GO:0005829">
    <property type="term" value="C:cytosol"/>
    <property type="evidence" value="ECO:0007669"/>
    <property type="project" value="TreeGrafter"/>
</dbReference>
<evidence type="ECO:0000256" key="3">
    <source>
        <dbReference type="ARBA" id="ARBA00022801"/>
    </source>
</evidence>
<dbReference type="FunFam" id="3.30.420.10:FF:000045">
    <property type="entry name" value="3'-5' exonuclease DinG"/>
    <property type="match status" value="1"/>
</dbReference>
<dbReference type="PROSITE" id="PS51198">
    <property type="entry name" value="UVRD_HELICASE_ATP_BIND"/>
    <property type="match status" value="1"/>
</dbReference>
<evidence type="ECO:0000256" key="10">
    <source>
        <dbReference type="ARBA" id="ARBA00034808"/>
    </source>
</evidence>
<keyword evidence="3 12" id="KW-0378">Hydrolase</keyword>
<dbReference type="Gene3D" id="3.30.420.10">
    <property type="entry name" value="Ribonuclease H-like superfamily/Ribonuclease H"/>
    <property type="match status" value="1"/>
</dbReference>
<dbReference type="EC" id="5.6.2.4" evidence="10"/>
<evidence type="ECO:0000256" key="2">
    <source>
        <dbReference type="ARBA" id="ARBA00022741"/>
    </source>
</evidence>
<sequence length="856" mass="98486">MAQLNEAQQRVVNTLTNNILLLASAGTGKTNTLAHRVAHIIQSGAAKGEEILCMTFTNKACREMKDRILSMAGPAAKAVEVSTFHSFCYKVLQEESKLDDSLYFDMAIYDEVDCQELLATWLPAGMKDAVFFNLISHVKEYRSIWGYYSENTASDYETTIDRLFIEQRATMERFFEKLNPSDLAEFREKGYESLVGYEQSLAGVHGVDFTDLITLVHRLFQDETVRERWRSRYRYINVDEMQDTSDLEGTVMKYLWQGNHVLLCGDFFQTIYEWRGSNPERLLDEYKAEFSPDVIVFYENYRANKYLFDASFAVLERMFPRLIGDFYQEKPFAASKTPGEPIVVHKAPTEWKEGAYIFDTIQTLPKDAKIGILVRQNSQAQYLSALFERFNEHVAPEEQRQFMIIDEYKFFRRQEIKDVMAYFKLLLNPHDAVSAKRIIMRYVKGIGEARIQQIESEDVRTMGLRLTDFMDMQIFEKEPYDGLLQGLTAGKIVVYDVESTGTDTTRDEIIQIAAYKLNPDGSEGEIFERFIRPSKSVGDSAAVHGFTDEKLAEVGEDATTVLADFKEFSKGAVIVGHNVNYDISIFTNELARHNLGTPEFADVYDTLDIFRRFYPRLPNHKLGFLSEYFPIHHKPTHNAMDDIRATALLLLYAIEHNIRPTADQRRALISNFKNSFATMASQLATLRRKILTDKPSALLAYIMNDMGVLSYYAERKENDRVEYIRDLYRLMVDLEGQAKDLSGRACLQQMLEQAALTAGEPDQRLKNNDRIPIITVHQAKGSEFEYVFLAGLREGLFPSWLSLKEGKLSEEQRLFYVAITRAKERLFISYAMTDNRGRGVKPSEFLKYLPADVIRE</sequence>
<proteinExistence type="inferred from homology"/>
<keyword evidence="8" id="KW-0413">Isomerase</keyword>
<dbReference type="Pfam" id="PF00929">
    <property type="entry name" value="RNase_T"/>
    <property type="match status" value="1"/>
</dbReference>
<dbReference type="CDD" id="cd17932">
    <property type="entry name" value="DEXQc_UvrD"/>
    <property type="match status" value="1"/>
</dbReference>
<dbReference type="PANTHER" id="PTHR11070:SF2">
    <property type="entry name" value="ATP-DEPENDENT DNA HELICASE SRS2"/>
    <property type="match status" value="1"/>
</dbReference>
<evidence type="ECO:0000256" key="12">
    <source>
        <dbReference type="PROSITE-ProRule" id="PRU00560"/>
    </source>
</evidence>
<evidence type="ECO:0000256" key="11">
    <source>
        <dbReference type="ARBA" id="ARBA00048988"/>
    </source>
</evidence>
<dbReference type="CDD" id="cd06127">
    <property type="entry name" value="DEDDh"/>
    <property type="match status" value="1"/>
</dbReference>
<evidence type="ECO:0000259" key="13">
    <source>
        <dbReference type="PROSITE" id="PS51198"/>
    </source>
</evidence>
<dbReference type="InterPro" id="IPR000212">
    <property type="entry name" value="DNA_helicase_UvrD/REP"/>
</dbReference>
<accession>A0A6N3C056</accession>
<reference evidence="15" key="1">
    <citation type="submission" date="2019-11" db="EMBL/GenBank/DDBJ databases">
        <authorList>
            <person name="Feng L."/>
        </authorList>
    </citation>
    <scope>NUCLEOTIDE SEQUENCE</scope>
    <source>
        <strain evidence="15">VrattiLFYP33</strain>
    </source>
</reference>
<keyword evidence="7" id="KW-0238">DNA-binding</keyword>